<keyword evidence="2" id="KW-1185">Reference proteome</keyword>
<reference evidence="1" key="1">
    <citation type="submission" date="2022-04" db="EMBL/GenBank/DDBJ databases">
        <title>Genome of the entomopathogenic fungus Entomophthora muscae.</title>
        <authorList>
            <person name="Elya C."/>
            <person name="Lovett B.R."/>
            <person name="Lee E."/>
            <person name="Macias A.M."/>
            <person name="Hajek A.E."/>
            <person name="De Bivort B.L."/>
            <person name="Kasson M.T."/>
            <person name="De Fine Licht H.H."/>
            <person name="Stajich J.E."/>
        </authorList>
    </citation>
    <scope>NUCLEOTIDE SEQUENCE</scope>
    <source>
        <strain evidence="1">Berkeley</strain>
    </source>
</reference>
<dbReference type="Proteomes" id="UP001165960">
    <property type="component" value="Unassembled WGS sequence"/>
</dbReference>
<accession>A0ACC2SX47</accession>
<proteinExistence type="predicted"/>
<protein>
    <submittedName>
        <fullName evidence="1">Uncharacterized protein</fullName>
    </submittedName>
</protein>
<evidence type="ECO:0000313" key="2">
    <source>
        <dbReference type="Proteomes" id="UP001165960"/>
    </source>
</evidence>
<comment type="caution">
    <text evidence="1">The sequence shown here is derived from an EMBL/GenBank/DDBJ whole genome shotgun (WGS) entry which is preliminary data.</text>
</comment>
<evidence type="ECO:0000313" key="1">
    <source>
        <dbReference type="EMBL" id="KAJ9066970.1"/>
    </source>
</evidence>
<name>A0ACC2SX47_9FUNG</name>
<gene>
    <name evidence="1" type="ORF">DSO57_1004400</name>
</gene>
<sequence>MQVVSLFSLLAAASADSNSNFDSPKELQTLPSNDANSFSILSANTTDTTSLVSTDAINNSTFVELTDSLSVLSVNTTDITTPVSTDAINNSTFVELSDSLPVLSANTTDTATLVSTDGISNSTLIDAADTFSAISTNTTDTTTLMSPGDINENTFNNVTDLTNSMNTTAATLISPAGMNISEMANSQLTNATKETMVSFSINKSRITESTFTIANDFPTISTNFVQATKVLTTPTANTHKVKHHTVAAEHPPADSPFSFDSIASGIQHFFHW</sequence>
<dbReference type="EMBL" id="QTSX02004271">
    <property type="protein sequence ID" value="KAJ9066970.1"/>
    <property type="molecule type" value="Genomic_DNA"/>
</dbReference>
<organism evidence="1 2">
    <name type="scientific">Entomophthora muscae</name>
    <dbReference type="NCBI Taxonomy" id="34485"/>
    <lineage>
        <taxon>Eukaryota</taxon>
        <taxon>Fungi</taxon>
        <taxon>Fungi incertae sedis</taxon>
        <taxon>Zoopagomycota</taxon>
        <taxon>Entomophthoromycotina</taxon>
        <taxon>Entomophthoromycetes</taxon>
        <taxon>Entomophthorales</taxon>
        <taxon>Entomophthoraceae</taxon>
        <taxon>Entomophthora</taxon>
    </lineage>
</organism>